<sequence length="119" mass="13844">MKRNINRENLKSDLIRTQEKADLSGLNANDRLMIAKAEHKVRESSNYELYSGREGDIIVVKLRGKTSGQLYSVGSYKKHSYTVEGSDITRTEWTTHVSFKYVFEDTEEEIQKFINDMFD</sequence>
<proteinExistence type="predicted"/>
<dbReference type="AlphaFoldDB" id="A0A510J825"/>
<dbReference type="EMBL" id="AP019822">
    <property type="protein sequence ID" value="BBM35408.1"/>
    <property type="molecule type" value="Genomic_DNA"/>
</dbReference>
<name>A0A510J825_9FUSO</name>
<accession>A0A510J825</accession>
<dbReference type="RefSeq" id="WP_026736981.1">
    <property type="nucleotide sequence ID" value="NZ_AP019822.1"/>
</dbReference>
<evidence type="ECO:0000313" key="1">
    <source>
        <dbReference type="EMBL" id="BBM35408.1"/>
    </source>
</evidence>
<dbReference type="STRING" id="714315.GCA_000516535_00332"/>
<reference evidence="1 2" key="1">
    <citation type="submission" date="2019-07" db="EMBL/GenBank/DDBJ databases">
        <title>Complete Genome Sequence of Leptotrichia goodfellowii Strain JCM 16774.</title>
        <authorList>
            <person name="Watanabe S."/>
            <person name="Cui L."/>
        </authorList>
    </citation>
    <scope>NUCLEOTIDE SEQUENCE [LARGE SCALE GENOMIC DNA]</scope>
    <source>
        <strain evidence="1 2">JCM16774</strain>
    </source>
</reference>
<dbReference type="Proteomes" id="UP000321606">
    <property type="component" value="Chromosome"/>
</dbReference>
<dbReference type="KEGG" id="lgo:JCM16774_0320"/>
<protein>
    <submittedName>
        <fullName evidence="1">Uncharacterized protein</fullName>
    </submittedName>
</protein>
<evidence type="ECO:0000313" key="2">
    <source>
        <dbReference type="Proteomes" id="UP000321606"/>
    </source>
</evidence>
<organism evidence="1 2">
    <name type="scientific">Pseudoleptotrichia goodfellowii</name>
    <dbReference type="NCBI Taxonomy" id="157692"/>
    <lineage>
        <taxon>Bacteria</taxon>
        <taxon>Fusobacteriati</taxon>
        <taxon>Fusobacteriota</taxon>
        <taxon>Fusobacteriia</taxon>
        <taxon>Fusobacteriales</taxon>
        <taxon>Leptotrichiaceae</taxon>
        <taxon>Pseudoleptotrichia</taxon>
    </lineage>
</organism>
<gene>
    <name evidence="1" type="ORF">JCM16774_0320</name>
</gene>